<reference evidence="6" key="1">
    <citation type="submission" date="2022-06" db="EMBL/GenBank/DDBJ databases">
        <authorList>
            <person name="Andreotti S."/>
            <person name="Wyler E."/>
        </authorList>
    </citation>
    <scope>NUCLEOTIDE SEQUENCE</scope>
</reference>
<dbReference type="PROSITE" id="PS50835">
    <property type="entry name" value="IG_LIKE"/>
    <property type="match status" value="1"/>
</dbReference>
<dbReference type="InterPro" id="IPR003599">
    <property type="entry name" value="Ig_sub"/>
</dbReference>
<keyword evidence="2" id="KW-0325">Glycoprotein</keyword>
<gene>
    <name evidence="6" type="primary">LOC102557319</name>
    <name evidence="6" type="ORF">PHOROB_LOCUS16582</name>
</gene>
<evidence type="ECO:0000313" key="6">
    <source>
        <dbReference type="EMBL" id="CAH7392815.1"/>
    </source>
</evidence>
<evidence type="ECO:0000313" key="7">
    <source>
        <dbReference type="Proteomes" id="UP001152836"/>
    </source>
</evidence>
<name>A0AAV0AAP5_PHORO</name>
<dbReference type="SMART" id="SM00408">
    <property type="entry name" value="IGc2"/>
    <property type="match status" value="1"/>
</dbReference>
<dbReference type="GO" id="GO:0002682">
    <property type="term" value="P:regulation of immune system process"/>
    <property type="evidence" value="ECO:0007669"/>
    <property type="project" value="TreeGrafter"/>
</dbReference>
<dbReference type="InterPro" id="IPR013151">
    <property type="entry name" value="Immunoglobulin_dom"/>
</dbReference>
<dbReference type="Gene3D" id="2.60.40.10">
    <property type="entry name" value="Immunoglobulins"/>
    <property type="match status" value="4"/>
</dbReference>
<dbReference type="SMART" id="SM00409">
    <property type="entry name" value="IG"/>
    <property type="match status" value="4"/>
</dbReference>
<dbReference type="SUPFAM" id="SSF48726">
    <property type="entry name" value="Immunoglobulin"/>
    <property type="match status" value="4"/>
</dbReference>
<evidence type="ECO:0000256" key="2">
    <source>
        <dbReference type="ARBA" id="ARBA00023180"/>
    </source>
</evidence>
<dbReference type="GO" id="GO:0005886">
    <property type="term" value="C:plasma membrane"/>
    <property type="evidence" value="ECO:0007669"/>
    <property type="project" value="TreeGrafter"/>
</dbReference>
<dbReference type="PANTHER" id="PTHR44427:SF1">
    <property type="entry name" value="CARCINOEMBRYONIC ANTIGEN-RELATED CELL ADHESION MOLECULE 1"/>
    <property type="match status" value="1"/>
</dbReference>
<dbReference type="AlphaFoldDB" id="A0AAV0AAP5"/>
<dbReference type="CDD" id="cd05740">
    <property type="entry name" value="IgI_hCEACAM_2_4_6_like"/>
    <property type="match status" value="1"/>
</dbReference>
<protein>
    <submittedName>
        <fullName evidence="6">LOC102557319 protein</fullName>
    </submittedName>
</protein>
<evidence type="ECO:0000256" key="1">
    <source>
        <dbReference type="ARBA" id="ARBA00022729"/>
    </source>
</evidence>
<dbReference type="GO" id="GO:0007165">
    <property type="term" value="P:signal transduction"/>
    <property type="evidence" value="ECO:0007669"/>
    <property type="project" value="TreeGrafter"/>
</dbReference>
<dbReference type="Pfam" id="PF00047">
    <property type="entry name" value="ig"/>
    <property type="match status" value="1"/>
</dbReference>
<proteinExistence type="inferred from homology"/>
<dbReference type="InterPro" id="IPR013783">
    <property type="entry name" value="Ig-like_fold"/>
</dbReference>
<evidence type="ECO:0000259" key="5">
    <source>
        <dbReference type="PROSITE" id="PS50835"/>
    </source>
</evidence>
<dbReference type="PANTHER" id="PTHR44427">
    <property type="entry name" value="CARCINOEMBRYONIC ANTIGEN-RELATED CELL ADHESION MOLECULE 19"/>
    <property type="match status" value="1"/>
</dbReference>
<organism evidence="6 7">
    <name type="scientific">Phodopus roborovskii</name>
    <name type="common">Roborovski's desert hamster</name>
    <name type="synonym">Cricetulus roborovskii</name>
    <dbReference type="NCBI Taxonomy" id="109678"/>
    <lineage>
        <taxon>Eukaryota</taxon>
        <taxon>Metazoa</taxon>
        <taxon>Chordata</taxon>
        <taxon>Craniata</taxon>
        <taxon>Vertebrata</taxon>
        <taxon>Euteleostomi</taxon>
        <taxon>Mammalia</taxon>
        <taxon>Eutheria</taxon>
        <taxon>Euarchontoglires</taxon>
        <taxon>Glires</taxon>
        <taxon>Rodentia</taxon>
        <taxon>Myomorpha</taxon>
        <taxon>Muroidea</taxon>
        <taxon>Cricetidae</taxon>
        <taxon>Cricetinae</taxon>
        <taxon>Phodopus</taxon>
    </lineage>
</organism>
<dbReference type="InterPro" id="IPR003598">
    <property type="entry name" value="Ig_sub2"/>
</dbReference>
<keyword evidence="7" id="KW-1185">Reference proteome</keyword>
<dbReference type="InterPro" id="IPR013106">
    <property type="entry name" value="Ig_V-set"/>
</dbReference>
<comment type="caution">
    <text evidence="6">The sequence shown here is derived from an EMBL/GenBank/DDBJ whole genome shotgun (WGS) entry which is preliminary data.</text>
</comment>
<evidence type="ECO:0000256" key="4">
    <source>
        <dbReference type="ARBA" id="ARBA00038222"/>
    </source>
</evidence>
<sequence length="473" mass="52751">MGVYSVIPCKGCIPWQGLLLTAFLLTCWDLTTTAQVTIELVPPQVVEGENVLLRVHNLPENLLAFVWHKGVKNMNHGIALYSLAKDGTVTGLGHSGRERLYSNGSLQIHNVTQKDTGFYTFRTINGHVGIVSVTTTYLHVYTFPCGCPPTSPKPTIESVPSSIAEGESVLLVAHHLPKNLRAFFWYKGGILFKNLEVARHMIATNLTVFGPAHGGRERLYSNGSLLLQNVTWNDTGFYTLRTLSTDLKTQLAHVRLHLDTSLSVCCNPLTSVQVMIEPVPESPVRGESVLLLVHNLPEDLRAFVWYKSAYSTETSKIAVYSRAMNYITRGPAYSRRARVYTNGSLLLQDVMERDSGFYTLETLNRDFKVEKTHVQLHVYKPVTQPFVRVTSTTVTAQNSVVLTCFSGDTGISIRWIFNNQSLQLTERMTLSPTKCQLTIDPVRREDAGEYQCEVSNPISSKTSLPVRLAMANE</sequence>
<dbReference type="InterPro" id="IPR007110">
    <property type="entry name" value="Ig-like_dom"/>
</dbReference>
<dbReference type="EMBL" id="CALSGD010001620">
    <property type="protein sequence ID" value="CAH7392815.1"/>
    <property type="molecule type" value="Genomic_DNA"/>
</dbReference>
<dbReference type="InterPro" id="IPR050831">
    <property type="entry name" value="CEA_cell_adhesion"/>
</dbReference>
<dbReference type="Pfam" id="PF07686">
    <property type="entry name" value="V-set"/>
    <property type="match status" value="3"/>
</dbReference>
<dbReference type="GO" id="GO:1990782">
    <property type="term" value="F:protein tyrosine kinase binding"/>
    <property type="evidence" value="ECO:0007669"/>
    <property type="project" value="TreeGrafter"/>
</dbReference>
<dbReference type="FunFam" id="2.60.40.10:FF:000340">
    <property type="entry name" value="Carcinoembryonic antigen-related cell adhesion molecule 1"/>
    <property type="match status" value="3"/>
</dbReference>
<evidence type="ECO:0000256" key="3">
    <source>
        <dbReference type="ARBA" id="ARBA00023319"/>
    </source>
</evidence>
<feature type="domain" description="Ig-like" evidence="5">
    <location>
        <begin position="381"/>
        <end position="469"/>
    </location>
</feature>
<keyword evidence="1" id="KW-0732">Signal</keyword>
<accession>A0AAV0AAP5</accession>
<comment type="similarity">
    <text evidence="4">Belongs to the immunoglobulin superfamily. CEA family.</text>
</comment>
<dbReference type="Proteomes" id="UP001152836">
    <property type="component" value="Unassembled WGS sequence"/>
</dbReference>
<dbReference type="GO" id="GO:0009986">
    <property type="term" value="C:cell surface"/>
    <property type="evidence" value="ECO:0007669"/>
    <property type="project" value="TreeGrafter"/>
</dbReference>
<dbReference type="FunFam" id="2.60.40.10:FF:000244">
    <property type="entry name" value="carcinoembryonic antigen-related cell adhesion molecule 16"/>
    <property type="match status" value="1"/>
</dbReference>
<keyword evidence="3" id="KW-0393">Immunoglobulin domain</keyword>
<dbReference type="InterPro" id="IPR036179">
    <property type="entry name" value="Ig-like_dom_sf"/>
</dbReference>
<dbReference type="CDD" id="cd05774">
    <property type="entry name" value="IgV_CEACAM_D1"/>
    <property type="match status" value="3"/>
</dbReference>